<dbReference type="SUPFAM" id="SSF55486">
    <property type="entry name" value="Metalloproteases ('zincins'), catalytic domain"/>
    <property type="match status" value="1"/>
</dbReference>
<dbReference type="Gene3D" id="3.40.390.10">
    <property type="entry name" value="Collagenase (Catalytic Domain)"/>
    <property type="match status" value="1"/>
</dbReference>
<dbReference type="GO" id="GO:0006508">
    <property type="term" value="P:proteolysis"/>
    <property type="evidence" value="ECO:0007669"/>
    <property type="project" value="UniProtKB-KW"/>
</dbReference>
<dbReference type="InterPro" id="IPR021190">
    <property type="entry name" value="Pept_M10A"/>
</dbReference>
<evidence type="ECO:0000256" key="3">
    <source>
        <dbReference type="ARBA" id="ARBA00022801"/>
    </source>
</evidence>
<evidence type="ECO:0000256" key="2">
    <source>
        <dbReference type="ARBA" id="ARBA00022723"/>
    </source>
</evidence>
<dbReference type="PANTHER" id="PTHR10201">
    <property type="entry name" value="MATRIX METALLOPROTEINASE"/>
    <property type="match status" value="1"/>
</dbReference>
<dbReference type="GO" id="GO:0005615">
    <property type="term" value="C:extracellular space"/>
    <property type="evidence" value="ECO:0007669"/>
    <property type="project" value="TreeGrafter"/>
</dbReference>
<feature type="active site" evidence="5">
    <location>
        <position position="85"/>
    </location>
</feature>
<evidence type="ECO:0000259" key="8">
    <source>
        <dbReference type="Pfam" id="PF00413"/>
    </source>
</evidence>
<gene>
    <name evidence="9" type="ORF">HJG60_013080</name>
</gene>
<evidence type="ECO:0000256" key="7">
    <source>
        <dbReference type="SAM" id="Phobius"/>
    </source>
</evidence>
<dbReference type="GO" id="GO:0030574">
    <property type="term" value="P:collagen catabolic process"/>
    <property type="evidence" value="ECO:0007669"/>
    <property type="project" value="TreeGrafter"/>
</dbReference>
<feature type="transmembrane region" description="Helical" evidence="7">
    <location>
        <begin position="31"/>
        <end position="52"/>
    </location>
</feature>
<dbReference type="InterPro" id="IPR001818">
    <property type="entry name" value="Pept_M10_metallopeptidase"/>
</dbReference>
<dbReference type="PRINTS" id="PR00138">
    <property type="entry name" value="MATRIXIN"/>
</dbReference>
<dbReference type="GO" id="GO:0030198">
    <property type="term" value="P:extracellular matrix organization"/>
    <property type="evidence" value="ECO:0007669"/>
    <property type="project" value="TreeGrafter"/>
</dbReference>
<dbReference type="EMBL" id="JABVXQ010000006">
    <property type="protein sequence ID" value="KAF6104805.1"/>
    <property type="molecule type" value="Genomic_DNA"/>
</dbReference>
<feature type="domain" description="Peptidase M10 metallopeptidase" evidence="8">
    <location>
        <begin position="76"/>
        <end position="128"/>
    </location>
</feature>
<keyword evidence="7" id="KW-0472">Membrane</keyword>
<keyword evidence="7" id="KW-0812">Transmembrane</keyword>
<feature type="binding site" evidence="6">
    <location>
        <position position="88"/>
    </location>
    <ligand>
        <name>Zn(2+)</name>
        <dbReference type="ChEBI" id="CHEBI:29105"/>
        <label>2</label>
        <note>catalytic</note>
    </ligand>
</feature>
<dbReference type="GO" id="GO:0004222">
    <property type="term" value="F:metalloendopeptidase activity"/>
    <property type="evidence" value="ECO:0007669"/>
    <property type="project" value="InterPro"/>
</dbReference>
<dbReference type="Pfam" id="PF00413">
    <property type="entry name" value="Peptidase_M10"/>
    <property type="match status" value="1"/>
</dbReference>
<keyword evidence="3" id="KW-0378">Hydrolase</keyword>
<feature type="transmembrane region" description="Helical" evidence="7">
    <location>
        <begin position="7"/>
        <end position="25"/>
    </location>
</feature>
<evidence type="ECO:0000256" key="1">
    <source>
        <dbReference type="ARBA" id="ARBA00022670"/>
    </source>
</evidence>
<evidence type="ECO:0000256" key="5">
    <source>
        <dbReference type="PIRSR" id="PIRSR621190-1"/>
    </source>
</evidence>
<protein>
    <submittedName>
        <fullName evidence="9">Matrix metallopeptidase 26</fullName>
    </submittedName>
</protein>
<name>A0A834A378_9CHIR</name>
<feature type="transmembrane region" description="Helical" evidence="7">
    <location>
        <begin position="59"/>
        <end position="83"/>
    </location>
</feature>
<dbReference type="GO" id="GO:0031012">
    <property type="term" value="C:extracellular matrix"/>
    <property type="evidence" value="ECO:0007669"/>
    <property type="project" value="InterPro"/>
</dbReference>
<evidence type="ECO:0000313" key="10">
    <source>
        <dbReference type="Proteomes" id="UP000664940"/>
    </source>
</evidence>
<sequence length="137" mass="16157">MFLFTSNLSIYIFCCFISHLGYFSLCLTFFWWWWGGVILSSFSILSFFLPCFSHISFCILYAHLIFISFVCAFPVFNLLLVTIHELGHSLGLWHFMSQNSIVYPRYVYQNPRTFHLDVDDIQKIQQLWSVSLEGRGI</sequence>
<dbReference type="AlphaFoldDB" id="A0A834A378"/>
<evidence type="ECO:0000313" key="9">
    <source>
        <dbReference type="EMBL" id="KAF6104805.1"/>
    </source>
</evidence>
<comment type="cofactor">
    <cofactor evidence="6">
        <name>Zn(2+)</name>
        <dbReference type="ChEBI" id="CHEBI:29105"/>
    </cofactor>
    <text evidence="6">Binds 2 Zn(2+) ions per subunit.</text>
</comment>
<evidence type="ECO:0000256" key="4">
    <source>
        <dbReference type="ARBA" id="ARBA00022833"/>
    </source>
</evidence>
<keyword evidence="7" id="KW-1133">Transmembrane helix</keyword>
<keyword evidence="2 6" id="KW-0479">Metal-binding</keyword>
<dbReference type="GO" id="GO:0008270">
    <property type="term" value="F:zinc ion binding"/>
    <property type="evidence" value="ECO:0007669"/>
    <property type="project" value="InterPro"/>
</dbReference>
<dbReference type="InterPro" id="IPR024079">
    <property type="entry name" value="MetalloPept_cat_dom_sf"/>
</dbReference>
<proteinExistence type="predicted"/>
<accession>A0A834A378</accession>
<evidence type="ECO:0000256" key="6">
    <source>
        <dbReference type="PIRSR" id="PIRSR621190-2"/>
    </source>
</evidence>
<reference evidence="9 10" key="1">
    <citation type="journal article" date="2020" name="Nature">
        <title>Six reference-quality genomes reveal evolution of bat adaptations.</title>
        <authorList>
            <person name="Jebb D."/>
            <person name="Huang Z."/>
            <person name="Pippel M."/>
            <person name="Hughes G.M."/>
            <person name="Lavrichenko K."/>
            <person name="Devanna P."/>
            <person name="Winkler S."/>
            <person name="Jermiin L.S."/>
            <person name="Skirmuntt E.C."/>
            <person name="Katzourakis A."/>
            <person name="Burkitt-Gray L."/>
            <person name="Ray D.A."/>
            <person name="Sullivan K.A.M."/>
            <person name="Roscito J.G."/>
            <person name="Kirilenko B.M."/>
            <person name="Davalos L.M."/>
            <person name="Corthals A.P."/>
            <person name="Power M.L."/>
            <person name="Jones G."/>
            <person name="Ransome R.D."/>
            <person name="Dechmann D.K.N."/>
            <person name="Locatelli A.G."/>
            <person name="Puechmaille S.J."/>
            <person name="Fedrigo O."/>
            <person name="Jarvis E.D."/>
            <person name="Hiller M."/>
            <person name="Vernes S.C."/>
            <person name="Myers E.W."/>
            <person name="Teeling E.C."/>
        </authorList>
    </citation>
    <scope>NUCLEOTIDE SEQUENCE [LARGE SCALE GENOMIC DNA]</scope>
    <source>
        <strain evidence="9">Bat1K_MPI-CBG_1</strain>
    </source>
</reference>
<keyword evidence="1" id="KW-0645">Protease</keyword>
<dbReference type="Proteomes" id="UP000664940">
    <property type="component" value="Unassembled WGS sequence"/>
</dbReference>
<keyword evidence="4 6" id="KW-0862">Zinc</keyword>
<dbReference type="PANTHER" id="PTHR10201:SF76">
    <property type="entry name" value="MATRIX METALLOPROTEINASE-26"/>
    <property type="match status" value="1"/>
</dbReference>
<comment type="caution">
    <text evidence="9">The sequence shown here is derived from an EMBL/GenBank/DDBJ whole genome shotgun (WGS) entry which is preliminary data.</text>
</comment>
<feature type="binding site" evidence="6">
    <location>
        <position position="94"/>
    </location>
    <ligand>
        <name>Zn(2+)</name>
        <dbReference type="ChEBI" id="CHEBI:29105"/>
        <label>2</label>
        <note>catalytic</note>
    </ligand>
</feature>
<organism evidence="9 10">
    <name type="scientific">Phyllostomus discolor</name>
    <name type="common">pale spear-nosed bat</name>
    <dbReference type="NCBI Taxonomy" id="89673"/>
    <lineage>
        <taxon>Eukaryota</taxon>
        <taxon>Metazoa</taxon>
        <taxon>Chordata</taxon>
        <taxon>Craniata</taxon>
        <taxon>Vertebrata</taxon>
        <taxon>Euteleostomi</taxon>
        <taxon>Mammalia</taxon>
        <taxon>Eutheria</taxon>
        <taxon>Laurasiatheria</taxon>
        <taxon>Chiroptera</taxon>
        <taxon>Yangochiroptera</taxon>
        <taxon>Phyllostomidae</taxon>
        <taxon>Phyllostominae</taxon>
        <taxon>Phyllostomus</taxon>
    </lineage>
</organism>
<feature type="binding site" evidence="6">
    <location>
        <position position="84"/>
    </location>
    <ligand>
        <name>Zn(2+)</name>
        <dbReference type="ChEBI" id="CHEBI:29105"/>
        <label>2</label>
        <note>catalytic</note>
    </ligand>
</feature>